<evidence type="ECO:0000256" key="4">
    <source>
        <dbReference type="SAM" id="MobiDB-lite"/>
    </source>
</evidence>
<evidence type="ECO:0000313" key="5">
    <source>
        <dbReference type="EMBL" id="THU55106.1"/>
    </source>
</evidence>
<comment type="caution">
    <text evidence="5">The sequence shown here is derived from an EMBL/GenBank/DDBJ whole genome shotgun (WGS) entry which is preliminary data.</text>
</comment>
<feature type="region of interest" description="Disordered" evidence="4">
    <location>
        <begin position="775"/>
        <end position="830"/>
    </location>
</feature>
<dbReference type="STRING" id="52838.A0A4V4H588"/>
<dbReference type="InterPro" id="IPR040324">
    <property type="entry name" value="WDR44/Dgr2"/>
</dbReference>
<dbReference type="PANTHER" id="PTHR14221:SF0">
    <property type="entry name" value="WD REPEAT-CONTAINING PROTEIN 44"/>
    <property type="match status" value="1"/>
</dbReference>
<dbReference type="InterPro" id="IPR020472">
    <property type="entry name" value="WD40_PAC1"/>
</dbReference>
<feature type="compositionally biased region" description="Low complexity" evidence="4">
    <location>
        <begin position="1"/>
        <end position="13"/>
    </location>
</feature>
<evidence type="ECO:0000313" key="6">
    <source>
        <dbReference type="Proteomes" id="UP000317650"/>
    </source>
</evidence>
<reference evidence="5 6" key="1">
    <citation type="journal article" date="2019" name="Nat. Plants">
        <title>Genome sequencing of Musa balbisiana reveals subgenome evolution and function divergence in polyploid bananas.</title>
        <authorList>
            <person name="Yao X."/>
        </authorList>
    </citation>
    <scope>NUCLEOTIDE SEQUENCE [LARGE SCALE GENOMIC DNA]</scope>
    <source>
        <strain evidence="6">cv. DH-PKW</strain>
        <tissue evidence="5">Leaves</tissue>
    </source>
</reference>
<dbReference type="PANTHER" id="PTHR14221">
    <property type="entry name" value="WD REPEAT DOMAIN 44"/>
    <property type="match status" value="1"/>
</dbReference>
<dbReference type="SUPFAM" id="SSF50978">
    <property type="entry name" value="WD40 repeat-like"/>
    <property type="match status" value="1"/>
</dbReference>
<feature type="repeat" description="WD" evidence="3">
    <location>
        <begin position="324"/>
        <end position="357"/>
    </location>
</feature>
<protein>
    <submittedName>
        <fullName evidence="5">Uncharacterized protein</fullName>
    </submittedName>
</protein>
<feature type="repeat" description="WD" evidence="3">
    <location>
        <begin position="468"/>
        <end position="510"/>
    </location>
</feature>
<dbReference type="AlphaFoldDB" id="A0A4V4H588"/>
<dbReference type="PROSITE" id="PS50294">
    <property type="entry name" value="WD_REPEATS_REGION"/>
    <property type="match status" value="3"/>
</dbReference>
<sequence length="1271" mass="140344">MGSDFGSSSSSGRQIKKEGERRRQQQQRESPTWVGDEGSEGIGEPGLLRNMDRFGSDGCSPNPMGVQEEEEDLFFESQEDVSSVFDSCLGSPTKDDFLLEDQFVSQGSIGPLCDVWITSSDGARERRDRFMRWMGIDLMNGSFLSSSDPGQTQVDDEIQPDTDRIMSSSGSVMSGFDIDNKYSIPSGSTEDEHPSCNEALEECLVYRIKNLDDRFVSLPKVGSNQIVAFDEFKESSGPSSLNQQLMLREDKASSKSDSSVRRKRPGWLRKLGAVACIVDRQDEESNSSFHDSDKSGIAGSGRVNVKPCGKRSKEFSAVYKMQDIKAHDGAIFTMKFSPDDQYLASGGAEGIVRVWHVMVCERTNEISIPDDDPSCIYFTVNHSAELTPVHADKKNTFKSRDMRRSADSACVVIPPDVFQLSEKPLHAFLGHDADVLDLSWSSNKHLLSSSKDKTVRLWQVGSDSCLKVFSHINYVTCVQYNPIDENYFVSGSIDGKVRIWNISRGQVVDWVDIREIVTAVCYRPNGKGVVVGTLTGGCCFYDAPDNHLQIEAQISFQGKKKSLKNQITGFQFCPRDPQKLMVTSADSHIRIFDGVDLVTKYRGFYTRSQISASFTADGQHIISASEDCNVYVWSHVSHDIRISNHVKSIWSCERFFSTNASIAIPWHGLESSYRISMTSDVFHSQQANGDQSGVTENESKCHLQDSDGNNTLYLSPSGSFTLSHDFFSELLPKSSATWPEEKLPSNCAASSMSKSQYKFLKTSCQNTSHAWGQLQDPSGFGDTLQAHPDESCKESQSSTAASGSRGMIRRKVEADRSRTKNRKRSEDDDNLSHLTAPWQIRWGMRKRLHGTISVLHDERHGQPPARVHLEVAMHEPNTWIVGDEPDRGPSSGGDADCVHVWRVDQVELRRQRVVVAGPVADDVEAVAMQMDGVVLGAHGPCVLQHQLHPAPELQHLHPRPVQRLGVVGRAIDEVVVLRWHSGEVLGVVAVHKACSSETIGSTKAMLFMTAAKTPPLGPWQLVFGWDEWHCSTVNPMVGVDDEGNAGVVQTSQVVQCEVDGDVVVEGRELGRATRGFGACSGVAEVRDGGGFLEEDVLGGHEGCHCHVVGVDRLVRLYEDVDGLPRRDHEAVDRERLSVLAVGLDDGQPVVGDGEEVLRVEGRAYQPQQVGLTGNHGDLVDVCREAEPVQTSAQRSFTSGRAVVERPGAAIDEVRIRRRSSAAARHDILLDLQHVLVPVLRCHQSWDRHQMASRIQLKGSGKTLPKTKLCSS</sequence>
<dbReference type="Proteomes" id="UP000317650">
    <property type="component" value="Chromosome 11"/>
</dbReference>
<dbReference type="InterPro" id="IPR036322">
    <property type="entry name" value="WD40_repeat_dom_sf"/>
</dbReference>
<name>A0A4V4H588_MUSBA</name>
<gene>
    <name evidence="5" type="ORF">C4D60_Mb11t03080</name>
</gene>
<evidence type="ECO:0000256" key="2">
    <source>
        <dbReference type="ARBA" id="ARBA00022737"/>
    </source>
</evidence>
<proteinExistence type="predicted"/>
<keyword evidence="6" id="KW-1185">Reference proteome</keyword>
<keyword evidence="2" id="KW-0677">Repeat</keyword>
<organism evidence="5 6">
    <name type="scientific">Musa balbisiana</name>
    <name type="common">Banana</name>
    <dbReference type="NCBI Taxonomy" id="52838"/>
    <lineage>
        <taxon>Eukaryota</taxon>
        <taxon>Viridiplantae</taxon>
        <taxon>Streptophyta</taxon>
        <taxon>Embryophyta</taxon>
        <taxon>Tracheophyta</taxon>
        <taxon>Spermatophyta</taxon>
        <taxon>Magnoliopsida</taxon>
        <taxon>Liliopsida</taxon>
        <taxon>Zingiberales</taxon>
        <taxon>Musaceae</taxon>
        <taxon>Musa</taxon>
    </lineage>
</organism>
<dbReference type="InterPro" id="IPR001680">
    <property type="entry name" value="WD40_rpt"/>
</dbReference>
<feature type="repeat" description="WD" evidence="3">
    <location>
        <begin position="428"/>
        <end position="468"/>
    </location>
</feature>
<dbReference type="PROSITE" id="PS50082">
    <property type="entry name" value="WD_REPEATS_2"/>
    <property type="match status" value="3"/>
</dbReference>
<dbReference type="PRINTS" id="PR00320">
    <property type="entry name" value="GPROTEINBRPT"/>
</dbReference>
<dbReference type="Pfam" id="PF00400">
    <property type="entry name" value="WD40"/>
    <property type="match status" value="4"/>
</dbReference>
<keyword evidence="1 3" id="KW-0853">WD repeat</keyword>
<dbReference type="SMART" id="SM00320">
    <property type="entry name" value="WD40"/>
    <property type="match status" value="6"/>
</dbReference>
<feature type="region of interest" description="Disordered" evidence="4">
    <location>
        <begin position="1"/>
        <end position="65"/>
    </location>
</feature>
<dbReference type="EMBL" id="PYDT01000007">
    <property type="protein sequence ID" value="THU55106.1"/>
    <property type="molecule type" value="Genomic_DNA"/>
</dbReference>
<accession>A0A4V4H588</accession>
<dbReference type="Gene3D" id="2.130.10.10">
    <property type="entry name" value="YVTN repeat-like/Quinoprotein amine dehydrogenase"/>
    <property type="match status" value="1"/>
</dbReference>
<evidence type="ECO:0000256" key="1">
    <source>
        <dbReference type="ARBA" id="ARBA00022574"/>
    </source>
</evidence>
<evidence type="ECO:0000256" key="3">
    <source>
        <dbReference type="PROSITE-ProRule" id="PRU00221"/>
    </source>
</evidence>
<dbReference type="InterPro" id="IPR015943">
    <property type="entry name" value="WD40/YVTN_repeat-like_dom_sf"/>
</dbReference>